<dbReference type="Proteomes" id="UP001162131">
    <property type="component" value="Unassembled WGS sequence"/>
</dbReference>
<dbReference type="AlphaFoldDB" id="A0AAU9J0J8"/>
<feature type="transmembrane region" description="Helical" evidence="1">
    <location>
        <begin position="76"/>
        <end position="99"/>
    </location>
</feature>
<evidence type="ECO:0000256" key="1">
    <source>
        <dbReference type="SAM" id="Phobius"/>
    </source>
</evidence>
<feature type="transmembrane region" description="Helical" evidence="1">
    <location>
        <begin position="44"/>
        <end position="64"/>
    </location>
</feature>
<keyword evidence="1" id="KW-0812">Transmembrane</keyword>
<proteinExistence type="predicted"/>
<evidence type="ECO:0000313" key="2">
    <source>
        <dbReference type="EMBL" id="CAG9321607.1"/>
    </source>
</evidence>
<comment type="caution">
    <text evidence="2">The sequence shown here is derived from an EMBL/GenBank/DDBJ whole genome shotgun (WGS) entry which is preliminary data.</text>
</comment>
<dbReference type="PRINTS" id="PR00259">
    <property type="entry name" value="TMFOUR"/>
</dbReference>
<reference evidence="2" key="1">
    <citation type="submission" date="2021-09" db="EMBL/GenBank/DDBJ databases">
        <authorList>
            <consortium name="AG Swart"/>
            <person name="Singh M."/>
            <person name="Singh A."/>
            <person name="Seah K."/>
            <person name="Emmerich C."/>
        </authorList>
    </citation>
    <scope>NUCLEOTIDE SEQUENCE</scope>
    <source>
        <strain evidence="2">ATCC30299</strain>
    </source>
</reference>
<accession>A0AAU9J0J8</accession>
<keyword evidence="1" id="KW-0472">Membrane</keyword>
<dbReference type="EMBL" id="CAJZBQ010000028">
    <property type="protein sequence ID" value="CAG9321607.1"/>
    <property type="molecule type" value="Genomic_DNA"/>
</dbReference>
<feature type="transmembrane region" description="Helical" evidence="1">
    <location>
        <begin position="111"/>
        <end position="134"/>
    </location>
</feature>
<name>A0AAU9J0J8_9CILI</name>
<feature type="transmembrane region" description="Helical" evidence="1">
    <location>
        <begin position="12"/>
        <end position="38"/>
    </location>
</feature>
<evidence type="ECO:0000313" key="3">
    <source>
        <dbReference type="Proteomes" id="UP001162131"/>
    </source>
</evidence>
<keyword evidence="3" id="KW-1185">Reference proteome</keyword>
<sequence>MEYKLEGNPWTFGVFMVFNVIFMIVGIGIATVGIYVVLDVLRADWYNISFAVLGVAIIISAIIGHKTRFSQAAMNVYMISLAFIFAAQLAFTLAIVIWSNFTHKIKYGSAWAVRIFMIIATTIIGVCLVVGFLYRKSLNEVNFSHKTAHSLSLPGITPLVRGSN</sequence>
<gene>
    <name evidence="2" type="ORF">BSTOLATCC_MIC28883</name>
</gene>
<organism evidence="2 3">
    <name type="scientific">Blepharisma stoltei</name>
    <dbReference type="NCBI Taxonomy" id="1481888"/>
    <lineage>
        <taxon>Eukaryota</taxon>
        <taxon>Sar</taxon>
        <taxon>Alveolata</taxon>
        <taxon>Ciliophora</taxon>
        <taxon>Postciliodesmatophora</taxon>
        <taxon>Heterotrichea</taxon>
        <taxon>Heterotrichida</taxon>
        <taxon>Blepharismidae</taxon>
        <taxon>Blepharisma</taxon>
    </lineage>
</organism>
<protein>
    <submittedName>
        <fullName evidence="2">Uncharacterized protein</fullName>
    </submittedName>
</protein>
<keyword evidence="1" id="KW-1133">Transmembrane helix</keyword>